<dbReference type="PANTHER" id="PTHR21257">
    <property type="entry name" value="DELTA(14)-STEROL REDUCTASE"/>
    <property type="match status" value="1"/>
</dbReference>
<feature type="transmembrane region" description="Helical" evidence="6">
    <location>
        <begin position="98"/>
        <end position="115"/>
    </location>
</feature>
<evidence type="ECO:0000256" key="5">
    <source>
        <dbReference type="ARBA" id="ARBA00023136"/>
    </source>
</evidence>
<evidence type="ECO:0000256" key="1">
    <source>
        <dbReference type="ARBA" id="ARBA00004141"/>
    </source>
</evidence>
<evidence type="ECO:0000256" key="6">
    <source>
        <dbReference type="SAM" id="Phobius"/>
    </source>
</evidence>
<evidence type="ECO:0000256" key="3">
    <source>
        <dbReference type="ARBA" id="ARBA00022692"/>
    </source>
</evidence>
<evidence type="ECO:0000313" key="7">
    <source>
        <dbReference type="Proteomes" id="UP000694865"/>
    </source>
</evidence>
<keyword evidence="4 6" id="KW-1133">Transmembrane helix</keyword>
<evidence type="ECO:0000256" key="2">
    <source>
        <dbReference type="ARBA" id="ARBA00005402"/>
    </source>
</evidence>
<dbReference type="GeneID" id="100376417"/>
<dbReference type="Gene3D" id="1.20.120.1630">
    <property type="match status" value="1"/>
</dbReference>
<dbReference type="Proteomes" id="UP000694865">
    <property type="component" value="Unplaced"/>
</dbReference>
<dbReference type="InterPro" id="IPR001171">
    <property type="entry name" value="ERG24_DHCR-like"/>
</dbReference>
<name>A0ABM0M703_SACKO</name>
<evidence type="ECO:0000256" key="4">
    <source>
        <dbReference type="ARBA" id="ARBA00022989"/>
    </source>
</evidence>
<gene>
    <name evidence="8" type="primary">LOC100376417</name>
</gene>
<keyword evidence="5 6" id="KW-0472">Membrane</keyword>
<protein>
    <submittedName>
        <fullName evidence="8">Lamin-B receptor-like</fullName>
    </submittedName>
</protein>
<dbReference type="Pfam" id="PF01222">
    <property type="entry name" value="ERG4_ERG24"/>
    <property type="match status" value="1"/>
</dbReference>
<feature type="transmembrane region" description="Helical" evidence="6">
    <location>
        <begin position="127"/>
        <end position="145"/>
    </location>
</feature>
<dbReference type="PANTHER" id="PTHR21257:SF52">
    <property type="entry name" value="DELTA(14)-STEROL REDUCTASE TM7SF2"/>
    <property type="match status" value="1"/>
</dbReference>
<evidence type="ECO:0000313" key="8">
    <source>
        <dbReference type="RefSeq" id="XP_006815794.1"/>
    </source>
</evidence>
<accession>A0ABM0M703</accession>
<organism evidence="7 8">
    <name type="scientific">Saccoglossus kowalevskii</name>
    <name type="common">Acorn worm</name>
    <dbReference type="NCBI Taxonomy" id="10224"/>
    <lineage>
        <taxon>Eukaryota</taxon>
        <taxon>Metazoa</taxon>
        <taxon>Hemichordata</taxon>
        <taxon>Enteropneusta</taxon>
        <taxon>Harrimaniidae</taxon>
        <taxon>Saccoglossus</taxon>
    </lineage>
</organism>
<proteinExistence type="inferred from homology"/>
<sequence length="324" mass="37346">MKYRQNGFLMLILTLALVGIAHHFDKLRIAVAYEKRLQLITISTVISFLFSVLAFIKSKWAPPNSLSPRGNSGKVVYDFFVGHELHPRICKTFDLKMFVYRVGLIQLTLLNLVNIGRMCQSEGKPTIAILFAAAFMGWYVLDSFWFEDRIVHCLEFSGDGFGFRLIFGCLTVMPFFMSFPTWYLIQYSPELSKLAVAGIVVFQLVGMVVYRGSNSQKWEFRRNPYNPKLAHLESIRTNAGTRLLVSGWWGCVRHPNYLGDILLTIGFVLPCGCAHFLPWILPVTCIVEQVVREIRDSEKCRKKYGSSWNEYCEKVKYRLVPYIY</sequence>
<comment type="similarity">
    <text evidence="2">Belongs to the ERG4/ERG24 family.</text>
</comment>
<feature type="transmembrane region" description="Helical" evidence="6">
    <location>
        <begin position="191"/>
        <end position="212"/>
    </location>
</feature>
<dbReference type="RefSeq" id="XP_006815794.1">
    <property type="nucleotide sequence ID" value="XM_006815731.1"/>
</dbReference>
<keyword evidence="3 6" id="KW-0812">Transmembrane</keyword>
<comment type="subcellular location">
    <subcellularLocation>
        <location evidence="1">Membrane</location>
        <topology evidence="1">Multi-pass membrane protein</topology>
    </subcellularLocation>
</comment>
<keyword evidence="7" id="KW-1185">Reference proteome</keyword>
<reference evidence="8" key="1">
    <citation type="submission" date="2025-08" db="UniProtKB">
        <authorList>
            <consortium name="RefSeq"/>
        </authorList>
    </citation>
    <scope>IDENTIFICATION</scope>
    <source>
        <tissue evidence="8">Testes</tissue>
    </source>
</reference>
<feature type="transmembrane region" description="Helical" evidence="6">
    <location>
        <begin position="37"/>
        <end position="56"/>
    </location>
</feature>
<feature type="transmembrane region" description="Helical" evidence="6">
    <location>
        <begin position="165"/>
        <end position="185"/>
    </location>
</feature>